<feature type="compositionally biased region" description="Low complexity" evidence="1">
    <location>
        <begin position="361"/>
        <end position="376"/>
    </location>
</feature>
<feature type="compositionally biased region" description="Basic and acidic residues" evidence="1">
    <location>
        <begin position="146"/>
        <end position="159"/>
    </location>
</feature>
<evidence type="ECO:0000313" key="2">
    <source>
        <dbReference type="EMBL" id="KIY53498.1"/>
    </source>
</evidence>
<dbReference type="OrthoDB" id="3255924at2759"/>
<feature type="region of interest" description="Disordered" evidence="1">
    <location>
        <begin position="98"/>
        <end position="129"/>
    </location>
</feature>
<proteinExistence type="predicted"/>
<feature type="compositionally biased region" description="Basic and acidic residues" evidence="1">
    <location>
        <begin position="61"/>
        <end position="73"/>
    </location>
</feature>
<gene>
    <name evidence="2" type="ORF">FISHEDRAFT_55137</name>
</gene>
<feature type="region of interest" description="Disordered" evidence="1">
    <location>
        <begin position="51"/>
        <end position="80"/>
    </location>
</feature>
<evidence type="ECO:0000313" key="3">
    <source>
        <dbReference type="Proteomes" id="UP000054144"/>
    </source>
</evidence>
<dbReference type="EMBL" id="KN881616">
    <property type="protein sequence ID" value="KIY53498.1"/>
    <property type="molecule type" value="Genomic_DNA"/>
</dbReference>
<feature type="compositionally biased region" description="Low complexity" evidence="1">
    <location>
        <begin position="119"/>
        <end position="129"/>
    </location>
</feature>
<evidence type="ECO:0000256" key="1">
    <source>
        <dbReference type="SAM" id="MobiDB-lite"/>
    </source>
</evidence>
<feature type="region of interest" description="Disordered" evidence="1">
    <location>
        <begin position="235"/>
        <end position="334"/>
    </location>
</feature>
<feature type="region of interest" description="Disordered" evidence="1">
    <location>
        <begin position="146"/>
        <end position="167"/>
    </location>
</feature>
<feature type="region of interest" description="Disordered" evidence="1">
    <location>
        <begin position="354"/>
        <end position="395"/>
    </location>
</feature>
<feature type="compositionally biased region" description="Polar residues" evidence="1">
    <location>
        <begin position="106"/>
        <end position="118"/>
    </location>
</feature>
<organism evidence="2 3">
    <name type="scientific">Fistulina hepatica ATCC 64428</name>
    <dbReference type="NCBI Taxonomy" id="1128425"/>
    <lineage>
        <taxon>Eukaryota</taxon>
        <taxon>Fungi</taxon>
        <taxon>Dikarya</taxon>
        <taxon>Basidiomycota</taxon>
        <taxon>Agaricomycotina</taxon>
        <taxon>Agaricomycetes</taxon>
        <taxon>Agaricomycetidae</taxon>
        <taxon>Agaricales</taxon>
        <taxon>Fistulinaceae</taxon>
        <taxon>Fistulina</taxon>
    </lineage>
</organism>
<feature type="compositionally biased region" description="Low complexity" evidence="1">
    <location>
        <begin position="281"/>
        <end position="309"/>
    </location>
</feature>
<name>A0A0D7ARQ4_9AGAR</name>
<accession>A0A0D7ARQ4</accession>
<keyword evidence="3" id="KW-1185">Reference proteome</keyword>
<feature type="compositionally biased region" description="Low complexity" evidence="1">
    <location>
        <begin position="237"/>
        <end position="256"/>
    </location>
</feature>
<dbReference type="AlphaFoldDB" id="A0A0D7ARQ4"/>
<sequence>MFSWSDAARAAFTSCLPCLRPDPETPPPAYTDHPAVNHIPRARPNELERLLNEPESTDTEAEVHSLHSHPGDRTRRKRRTKKFTKRITLFGFDLFGRRPPPIQLPDDSNNDLLQAPTTRSSRSYDSDAASLDAADLSRLEALARDEEREAEVRAKEERRRLRHERKERRRLARALAAAAGSSRELEDSQSCSSEAFGRLPDHILAIQPSPISPMSHIAVDDDEEDAADLDGAMYTARRPSSHSGSESRSYTSSHSSRPVESNDQHYSPHVQSWIAPHKSRPSGTQSSSKSRSSGKSSTSDPSSALASPPLLSPVPNAPHRNIRVQQQPPARASVVEQDEFDGIIGLGLGLPLSNEGSHPQLYSSSPSPGLPNPGLLDPTRKRSGISDHGAFLSMK</sequence>
<dbReference type="Proteomes" id="UP000054144">
    <property type="component" value="Unassembled WGS sequence"/>
</dbReference>
<protein>
    <submittedName>
        <fullName evidence="2">Uncharacterized protein</fullName>
    </submittedName>
</protein>
<reference evidence="2 3" key="1">
    <citation type="journal article" date="2015" name="Fungal Genet. Biol.">
        <title>Evolution of novel wood decay mechanisms in Agaricales revealed by the genome sequences of Fistulina hepatica and Cylindrobasidium torrendii.</title>
        <authorList>
            <person name="Floudas D."/>
            <person name="Held B.W."/>
            <person name="Riley R."/>
            <person name="Nagy L.G."/>
            <person name="Koehler G."/>
            <person name="Ransdell A.S."/>
            <person name="Younus H."/>
            <person name="Chow J."/>
            <person name="Chiniquy J."/>
            <person name="Lipzen A."/>
            <person name="Tritt A."/>
            <person name="Sun H."/>
            <person name="Haridas S."/>
            <person name="LaButti K."/>
            <person name="Ohm R.A."/>
            <person name="Kues U."/>
            <person name="Blanchette R.A."/>
            <person name="Grigoriev I.V."/>
            <person name="Minto R.E."/>
            <person name="Hibbett D.S."/>
        </authorList>
    </citation>
    <scope>NUCLEOTIDE SEQUENCE [LARGE SCALE GENOMIC DNA]</scope>
    <source>
        <strain evidence="2 3">ATCC 64428</strain>
    </source>
</reference>